<evidence type="ECO:0000313" key="4">
    <source>
        <dbReference type="EMBL" id="OBX10594.1"/>
    </source>
</evidence>
<gene>
    <name evidence="4" type="ORF">QV07_03605</name>
</gene>
<evidence type="ECO:0000259" key="3">
    <source>
        <dbReference type="Pfam" id="PF02397"/>
    </source>
</evidence>
<dbReference type="EMBL" id="JTJS01000029">
    <property type="protein sequence ID" value="OBX10594.1"/>
    <property type="molecule type" value="Genomic_DNA"/>
</dbReference>
<dbReference type="GO" id="GO:0016780">
    <property type="term" value="F:phosphotransferase activity, for other substituted phosphate groups"/>
    <property type="evidence" value="ECO:0007669"/>
    <property type="project" value="TreeGrafter"/>
</dbReference>
<proteinExistence type="inferred from homology"/>
<feature type="domain" description="Bacterial sugar transferase" evidence="3">
    <location>
        <begin position="8"/>
        <end position="200"/>
    </location>
</feature>
<keyword evidence="2" id="KW-1133">Transmembrane helix</keyword>
<dbReference type="InterPro" id="IPR003362">
    <property type="entry name" value="Bact_transf"/>
</dbReference>
<organism evidence="4 5">
    <name type="scientific">Gallibacterium genomosp. 3</name>
    <dbReference type="NCBI Taxonomy" id="505345"/>
    <lineage>
        <taxon>Bacteria</taxon>
        <taxon>Pseudomonadati</taxon>
        <taxon>Pseudomonadota</taxon>
        <taxon>Gammaproteobacteria</taxon>
        <taxon>Pasteurellales</taxon>
        <taxon>Pasteurellaceae</taxon>
        <taxon>Gallibacterium</taxon>
    </lineage>
</organism>
<comment type="similarity">
    <text evidence="1">Belongs to the bacterial sugar transferase family.</text>
</comment>
<dbReference type="Pfam" id="PF02397">
    <property type="entry name" value="Bac_transf"/>
    <property type="match status" value="1"/>
</dbReference>
<accession>A0A1A7Q8T9</accession>
<evidence type="ECO:0000256" key="2">
    <source>
        <dbReference type="SAM" id="Phobius"/>
    </source>
</evidence>
<name>A0A1A7Q8T9_9PAST</name>
<dbReference type="PANTHER" id="PTHR30576:SF20">
    <property type="entry name" value="QUINOVOSAMINEPHOSPHOTRANSFERAE-RELATED"/>
    <property type="match status" value="1"/>
</dbReference>
<keyword evidence="2" id="KW-0812">Transmembrane</keyword>
<evidence type="ECO:0000313" key="5">
    <source>
        <dbReference type="Proteomes" id="UP000243168"/>
    </source>
</evidence>
<reference evidence="4 5" key="1">
    <citation type="submission" date="2014-11" db="EMBL/GenBank/DDBJ databases">
        <title>Pan-genome of Gallibacterium spp.</title>
        <authorList>
            <person name="Kudirkiene E."/>
            <person name="Bojesen A.M."/>
        </authorList>
    </citation>
    <scope>NUCLEOTIDE SEQUENCE [LARGE SCALE GENOMIC DNA]</scope>
    <source>
        <strain evidence="4 5">F298</strain>
    </source>
</reference>
<feature type="transmembrane region" description="Helical" evidence="2">
    <location>
        <begin position="12"/>
        <end position="34"/>
    </location>
</feature>
<dbReference type="PANTHER" id="PTHR30576">
    <property type="entry name" value="COLANIC BIOSYNTHESIS UDP-GLUCOSE LIPID CARRIER TRANSFERASE"/>
    <property type="match status" value="1"/>
</dbReference>
<dbReference type="Proteomes" id="UP000243168">
    <property type="component" value="Unassembled WGS sequence"/>
</dbReference>
<sequence>MYSTLFFKRIFDIFFSLLGLVVLSPLFLFVSIWIKLDSPGDIFFRQVRVGKDNKLFRIHKFRTMKMNSEKDGGLTIGKDSRITRSGSFLRKYKVDELAQLIDVFLGDMSLVGPRPEIPEFMNLYPTEIKNKILSVKPGITDRASIEMIDENNILSKYEDPKQAYIDIIMPLKAKFYVEYASNISILEDIKIIFKTIYKIIL</sequence>
<dbReference type="AlphaFoldDB" id="A0A1A7Q8T9"/>
<comment type="caution">
    <text evidence="4">The sequence shown here is derived from an EMBL/GenBank/DDBJ whole genome shotgun (WGS) entry which is preliminary data.</text>
</comment>
<protein>
    <recommendedName>
        <fullName evidence="3">Bacterial sugar transferase domain-containing protein</fullName>
    </recommendedName>
</protein>
<keyword evidence="2" id="KW-0472">Membrane</keyword>
<dbReference type="RefSeq" id="WP_065234154.1">
    <property type="nucleotide sequence ID" value="NZ_JTJS01000029.1"/>
</dbReference>
<evidence type="ECO:0000256" key="1">
    <source>
        <dbReference type="ARBA" id="ARBA00006464"/>
    </source>
</evidence>
<dbReference type="PATRIC" id="fig|505345.8.peg.723"/>